<feature type="non-terminal residue" evidence="1">
    <location>
        <position position="414"/>
    </location>
</feature>
<protein>
    <submittedName>
        <fullName evidence="1">ATP-dependent helicase</fullName>
    </submittedName>
</protein>
<proteinExistence type="predicted"/>
<gene>
    <name evidence="1" type="ORF">EJ062_20255</name>
</gene>
<reference evidence="1 2" key="1">
    <citation type="submission" date="2018-12" db="EMBL/GenBank/DDBJ databases">
        <title>Draft Genome Sequences Human Pathogenic Acinetobacter baumannii Strains.</title>
        <authorList>
            <person name="Madhi M."/>
            <person name="Ronco T."/>
            <person name="Olsen R.H."/>
            <person name="Hassani A."/>
        </authorList>
    </citation>
    <scope>NUCLEOTIDE SEQUENCE [LARGE SCALE GENOMIC DNA]</scope>
    <source>
        <strain evidence="1 2">AB3</strain>
    </source>
</reference>
<name>A0AAX1ZH09_ACIBA</name>
<keyword evidence="1" id="KW-0067">ATP-binding</keyword>
<dbReference type="InterPro" id="IPR027417">
    <property type="entry name" value="P-loop_NTPase"/>
</dbReference>
<sequence length="414" mass="48860">GIGSLDDYIRDFNLIYIPKDDNYRCSQQVIDFLNIIRNDDIKQKVALKKGENLDSRQGSVKIYINKIQKVKSNGRQEDKEKYIALINDAIKKVKEKSDILNLNILQLTNKSIASELKFSKLFKVFEDRYPNLEQTQIESNLKKIQVKDVVDLIFLYKNNRHNDLILKLKKNNLKIKKLDDKINIIARLSYICDNDLGLNEALDYCYENKLLIKSPQRIDFESQSKRHFEQCDSDPVFKDLKTLLERDNLNTYNRAKQHCTYDIDQYDYDDFMSSYRKIKFSDSLLSNNLLLSEVLNYFNYIEENSNSDEKYLTMHKTKGTGIENVFVVLEEFFWSNYSFRSIYDSSYSNFKVKEKSEKLFYVACSRTIKNLMILINYETNDELELIREKFSGFEIIELNSSDTNLLITNPDVEN</sequence>
<evidence type="ECO:0000313" key="2">
    <source>
        <dbReference type="Proteomes" id="UP000268239"/>
    </source>
</evidence>
<feature type="non-terminal residue" evidence="1">
    <location>
        <position position="1"/>
    </location>
</feature>
<dbReference type="Proteomes" id="UP000268239">
    <property type="component" value="Unassembled WGS sequence"/>
</dbReference>
<dbReference type="Gene3D" id="3.40.50.300">
    <property type="entry name" value="P-loop containing nucleotide triphosphate hydrolases"/>
    <property type="match status" value="1"/>
</dbReference>
<evidence type="ECO:0000313" key="1">
    <source>
        <dbReference type="EMBL" id="RTQ64580.1"/>
    </source>
</evidence>
<dbReference type="AlphaFoldDB" id="A0AAX1ZH09"/>
<dbReference type="EMBL" id="RXLU01000218">
    <property type="protein sequence ID" value="RTQ64580.1"/>
    <property type="molecule type" value="Genomic_DNA"/>
</dbReference>
<keyword evidence="1" id="KW-0378">Hydrolase</keyword>
<dbReference type="GO" id="GO:0004386">
    <property type="term" value="F:helicase activity"/>
    <property type="evidence" value="ECO:0007669"/>
    <property type="project" value="UniProtKB-KW"/>
</dbReference>
<keyword evidence="1" id="KW-0547">Nucleotide-binding</keyword>
<organism evidence="1 2">
    <name type="scientific">Acinetobacter baumannii</name>
    <dbReference type="NCBI Taxonomy" id="470"/>
    <lineage>
        <taxon>Bacteria</taxon>
        <taxon>Pseudomonadati</taxon>
        <taxon>Pseudomonadota</taxon>
        <taxon>Gammaproteobacteria</taxon>
        <taxon>Moraxellales</taxon>
        <taxon>Moraxellaceae</taxon>
        <taxon>Acinetobacter</taxon>
        <taxon>Acinetobacter calcoaceticus/baumannii complex</taxon>
    </lineage>
</organism>
<accession>A0AAX1ZH09</accession>
<dbReference type="SUPFAM" id="SSF52540">
    <property type="entry name" value="P-loop containing nucleoside triphosphate hydrolases"/>
    <property type="match status" value="1"/>
</dbReference>
<comment type="caution">
    <text evidence="1">The sequence shown here is derived from an EMBL/GenBank/DDBJ whole genome shotgun (WGS) entry which is preliminary data.</text>
</comment>
<keyword evidence="1" id="KW-0347">Helicase</keyword>